<evidence type="ECO:0000259" key="14">
    <source>
        <dbReference type="Pfam" id="PF12627"/>
    </source>
</evidence>
<evidence type="ECO:0000259" key="13">
    <source>
        <dbReference type="Pfam" id="PF01966"/>
    </source>
</evidence>
<evidence type="ECO:0000313" key="16">
    <source>
        <dbReference type="Proteomes" id="UP000190951"/>
    </source>
</evidence>
<evidence type="ECO:0000256" key="3">
    <source>
        <dbReference type="ARBA" id="ARBA00022694"/>
    </source>
</evidence>
<evidence type="ECO:0000256" key="10">
    <source>
        <dbReference type="ARBA" id="ARBA00022884"/>
    </source>
</evidence>
<dbReference type="GO" id="GO:0042245">
    <property type="term" value="P:RNA repair"/>
    <property type="evidence" value="ECO:0007669"/>
    <property type="project" value="UniProtKB-KW"/>
</dbReference>
<name>A0A1S8LVF2_9CLOT</name>
<keyword evidence="16" id="KW-1185">Reference proteome</keyword>
<dbReference type="KEGG" id="crw:CROST_006020"/>
<dbReference type="Pfam" id="PF01966">
    <property type="entry name" value="HD"/>
    <property type="match status" value="1"/>
</dbReference>
<evidence type="ECO:0000256" key="4">
    <source>
        <dbReference type="ARBA" id="ARBA00022695"/>
    </source>
</evidence>
<keyword evidence="7" id="KW-0692">RNA repair</keyword>
<keyword evidence="2 11" id="KW-0808">Transferase</keyword>
<dbReference type="InterPro" id="IPR002646">
    <property type="entry name" value="PolA_pol_head_dom"/>
</dbReference>
<evidence type="ECO:0000259" key="12">
    <source>
        <dbReference type="Pfam" id="PF01743"/>
    </source>
</evidence>
<evidence type="ECO:0000313" key="15">
    <source>
        <dbReference type="EMBL" id="URZ09894.1"/>
    </source>
</evidence>
<evidence type="ECO:0000256" key="6">
    <source>
        <dbReference type="ARBA" id="ARBA00022741"/>
    </source>
</evidence>
<dbReference type="GO" id="GO:0005524">
    <property type="term" value="F:ATP binding"/>
    <property type="evidence" value="ECO:0007669"/>
    <property type="project" value="UniProtKB-KW"/>
</dbReference>
<dbReference type="AlphaFoldDB" id="A0A1S8LVF2"/>
<comment type="similarity">
    <text evidence="11">Belongs to the tRNA nucleotidyltransferase/poly(A) polymerase family.</text>
</comment>
<dbReference type="STRING" id="84029.CROST_01820"/>
<proteinExistence type="inferred from homology"/>
<comment type="cofactor">
    <cofactor evidence="1">
        <name>Mg(2+)</name>
        <dbReference type="ChEBI" id="CHEBI:18420"/>
    </cofactor>
</comment>
<dbReference type="Gene3D" id="1.10.3090.10">
    <property type="entry name" value="cca-adding enzyme, domain 2"/>
    <property type="match status" value="1"/>
</dbReference>
<dbReference type="GO" id="GO:0046872">
    <property type="term" value="F:metal ion binding"/>
    <property type="evidence" value="ECO:0007669"/>
    <property type="project" value="UniProtKB-KW"/>
</dbReference>
<dbReference type="EMBL" id="CP096983">
    <property type="protein sequence ID" value="URZ09894.1"/>
    <property type="molecule type" value="Genomic_DNA"/>
</dbReference>
<protein>
    <submittedName>
        <fullName evidence="15">CC-adding tRNA nucleotidyltransferase</fullName>
        <ecNumber evidence="15">2.7.7.-</ecNumber>
    </submittedName>
</protein>
<dbReference type="PANTHER" id="PTHR47545">
    <property type="entry name" value="MULTIFUNCTIONAL CCA PROTEIN"/>
    <property type="match status" value="1"/>
</dbReference>
<evidence type="ECO:0000256" key="2">
    <source>
        <dbReference type="ARBA" id="ARBA00022679"/>
    </source>
</evidence>
<dbReference type="Pfam" id="PF01743">
    <property type="entry name" value="PolyA_pol"/>
    <property type="match status" value="1"/>
</dbReference>
<evidence type="ECO:0000256" key="1">
    <source>
        <dbReference type="ARBA" id="ARBA00001946"/>
    </source>
</evidence>
<keyword evidence="6" id="KW-0547">Nucleotide-binding</keyword>
<keyword evidence="10 11" id="KW-0694">RNA-binding</keyword>
<dbReference type="EC" id="2.7.7.-" evidence="15"/>
<evidence type="ECO:0000256" key="9">
    <source>
        <dbReference type="ARBA" id="ARBA00022842"/>
    </source>
</evidence>
<organism evidence="15 16">
    <name type="scientific">Clostridium felsineum</name>
    <dbReference type="NCBI Taxonomy" id="36839"/>
    <lineage>
        <taxon>Bacteria</taxon>
        <taxon>Bacillati</taxon>
        <taxon>Bacillota</taxon>
        <taxon>Clostridia</taxon>
        <taxon>Eubacteriales</taxon>
        <taxon>Clostridiaceae</taxon>
        <taxon>Clostridium</taxon>
    </lineage>
</organism>
<keyword evidence="5" id="KW-0479">Metal-binding</keyword>
<dbReference type="GO" id="GO:0016779">
    <property type="term" value="F:nucleotidyltransferase activity"/>
    <property type="evidence" value="ECO:0007669"/>
    <property type="project" value="UniProtKB-KW"/>
</dbReference>
<dbReference type="InterPro" id="IPR006674">
    <property type="entry name" value="HD_domain"/>
</dbReference>
<dbReference type="InterPro" id="IPR032828">
    <property type="entry name" value="PolyA_RNA-bd"/>
</dbReference>
<dbReference type="Gene3D" id="3.30.460.10">
    <property type="entry name" value="Beta Polymerase, domain 2"/>
    <property type="match status" value="1"/>
</dbReference>
<dbReference type="InterPro" id="IPR043519">
    <property type="entry name" value="NT_sf"/>
</dbReference>
<keyword evidence="4 15" id="KW-0548">Nucleotidyltransferase</keyword>
<reference evidence="15 16" key="1">
    <citation type="submission" date="2022-04" db="EMBL/GenBank/DDBJ databases">
        <title>Genome sequence of C. roseum typestrain.</title>
        <authorList>
            <person name="Poehlein A."/>
            <person name="Schoch T."/>
            <person name="Duerre P."/>
            <person name="Daniel R."/>
        </authorList>
    </citation>
    <scope>NUCLEOTIDE SEQUENCE [LARGE SCALE GENOMIC DNA]</scope>
    <source>
        <strain evidence="15 16">DSM 7320</strain>
    </source>
</reference>
<keyword evidence="3" id="KW-0819">tRNA processing</keyword>
<feature type="domain" description="Poly A polymerase head" evidence="12">
    <location>
        <begin position="19"/>
        <end position="129"/>
    </location>
</feature>
<evidence type="ECO:0000256" key="5">
    <source>
        <dbReference type="ARBA" id="ARBA00022723"/>
    </source>
</evidence>
<feature type="domain" description="tRNA nucleotidyltransferase/poly(A) polymerase RNA and SrmB- binding" evidence="14">
    <location>
        <begin position="156"/>
        <end position="215"/>
    </location>
</feature>
<accession>A0A1S8LVF2</accession>
<dbReference type="GO" id="GO:0003723">
    <property type="term" value="F:RNA binding"/>
    <property type="evidence" value="ECO:0007669"/>
    <property type="project" value="UniProtKB-KW"/>
</dbReference>
<keyword evidence="9" id="KW-0460">Magnesium</keyword>
<keyword evidence="8" id="KW-0067">ATP-binding</keyword>
<sequence length="456" mass="53472">MNDIIRLIKDIITEVDIKAYVVGGYVRDKLINSKNEPEDLDIVFEDDFEGILDILKDKGAKISLIKKDLNVYRASYKGCLVDISRIKGKNIEEDLNKRDFTINAIALDVKDNKIIDPFKGRLHIKRRILQVVNENSLKEDAVRILRGVRFYIKYGMHFNGYTEEYIREEAKNIMKFPKDRVLDEIMHSIHNDESGVFFEVMDQYMVLKNILPYTEELKTVGKCKYHLVDAFTHMNTAYRVFKDLKKGYLKVDNLNLERFEKKIGLYDESDYLAFAVFVHDIGKYVSYKKEGECISFKGHDEKGLEIIEKVCDELKFPIEGKKIVSSVVRNHMYPLMIFKTEKEARKLKEYEFFKNFDKYIPHIIVASFCDVYATKIYIDHGNEKASFIEFISELMLKYNKFKNLKINRLLDGNNLIDLGLNGNDIGDMISELDKFIYLEGSKTREEQQKFVLKMIK</sequence>
<evidence type="ECO:0000256" key="7">
    <source>
        <dbReference type="ARBA" id="ARBA00022800"/>
    </source>
</evidence>
<dbReference type="InterPro" id="IPR050124">
    <property type="entry name" value="tRNA_CCA-adding_enzyme"/>
</dbReference>
<dbReference type="Pfam" id="PF12627">
    <property type="entry name" value="PolyA_pol_RNAbd"/>
    <property type="match status" value="1"/>
</dbReference>
<evidence type="ECO:0000256" key="8">
    <source>
        <dbReference type="ARBA" id="ARBA00022840"/>
    </source>
</evidence>
<gene>
    <name evidence="15" type="ORF">CROST_006020</name>
</gene>
<dbReference type="SUPFAM" id="SSF81301">
    <property type="entry name" value="Nucleotidyltransferase"/>
    <property type="match status" value="1"/>
</dbReference>
<dbReference type="PANTHER" id="PTHR47545:SF1">
    <property type="entry name" value="MULTIFUNCTIONAL CCA PROTEIN"/>
    <property type="match status" value="1"/>
</dbReference>
<dbReference type="RefSeq" id="WP_077835060.1">
    <property type="nucleotide sequence ID" value="NZ_CP096983.1"/>
</dbReference>
<dbReference type="Proteomes" id="UP000190951">
    <property type="component" value="Chromosome"/>
</dbReference>
<feature type="domain" description="HD" evidence="13">
    <location>
        <begin position="260"/>
        <end position="344"/>
    </location>
</feature>
<dbReference type="GO" id="GO:0008033">
    <property type="term" value="P:tRNA processing"/>
    <property type="evidence" value="ECO:0007669"/>
    <property type="project" value="UniProtKB-KW"/>
</dbReference>
<dbReference type="SUPFAM" id="SSF81891">
    <property type="entry name" value="Poly A polymerase C-terminal region-like"/>
    <property type="match status" value="1"/>
</dbReference>
<evidence type="ECO:0000256" key="11">
    <source>
        <dbReference type="RuleBase" id="RU003953"/>
    </source>
</evidence>